<accession>A0A2S0RDS7</accession>
<sequence>MNYICRLVKASPNRGETSGYERIASGIAAEILFCFLQRSEGKSKKIAAESPARRETPKN</sequence>
<dbReference type="Proteomes" id="UP000244193">
    <property type="component" value="Chromosome"/>
</dbReference>
<dbReference type="EMBL" id="CP028811">
    <property type="protein sequence ID" value="AWA29450.1"/>
    <property type="molecule type" value="Genomic_DNA"/>
</dbReference>
<name>A0A2S0RDS7_9FLAO</name>
<dbReference type="KEGG" id="fmg:HYN48_04755"/>
<keyword evidence="2" id="KW-1185">Reference proteome</keyword>
<protein>
    <submittedName>
        <fullName evidence="1">Uncharacterized protein</fullName>
    </submittedName>
</protein>
<organism evidence="1 2">
    <name type="scientific">Flavobacterium magnum</name>
    <dbReference type="NCBI Taxonomy" id="2162713"/>
    <lineage>
        <taxon>Bacteria</taxon>
        <taxon>Pseudomonadati</taxon>
        <taxon>Bacteroidota</taxon>
        <taxon>Flavobacteriia</taxon>
        <taxon>Flavobacteriales</taxon>
        <taxon>Flavobacteriaceae</taxon>
        <taxon>Flavobacterium</taxon>
    </lineage>
</organism>
<evidence type="ECO:0000313" key="1">
    <source>
        <dbReference type="EMBL" id="AWA29450.1"/>
    </source>
</evidence>
<dbReference type="AlphaFoldDB" id="A0A2S0RDS7"/>
<proteinExistence type="predicted"/>
<evidence type="ECO:0000313" key="2">
    <source>
        <dbReference type="Proteomes" id="UP000244193"/>
    </source>
</evidence>
<gene>
    <name evidence="1" type="ORF">HYN48_04755</name>
</gene>
<reference evidence="1 2" key="1">
    <citation type="submission" date="2018-04" db="EMBL/GenBank/DDBJ databases">
        <title>Genome sequencing of Flavobacterium sp. HYN0048.</title>
        <authorList>
            <person name="Yi H."/>
            <person name="Baek C."/>
        </authorList>
    </citation>
    <scope>NUCLEOTIDE SEQUENCE [LARGE SCALE GENOMIC DNA]</scope>
    <source>
        <strain evidence="1 2">HYN0048</strain>
    </source>
</reference>